<accession>A0ABR0A9C4</accession>
<dbReference type="EMBL" id="JAOYFB010000036">
    <property type="protein sequence ID" value="KAK4021735.1"/>
    <property type="molecule type" value="Genomic_DNA"/>
</dbReference>
<feature type="region of interest" description="Disordered" evidence="1">
    <location>
        <begin position="164"/>
        <end position="194"/>
    </location>
</feature>
<dbReference type="Proteomes" id="UP001234178">
    <property type="component" value="Unassembled WGS sequence"/>
</dbReference>
<proteinExistence type="predicted"/>
<name>A0ABR0A9C4_9CRUS</name>
<gene>
    <name evidence="2" type="ORF">OUZ56_003644</name>
</gene>
<reference evidence="2 3" key="1">
    <citation type="journal article" date="2023" name="Nucleic Acids Res.">
        <title>The hologenome of Daphnia magna reveals possible DNA methylation and microbiome-mediated evolution of the host genome.</title>
        <authorList>
            <person name="Chaturvedi A."/>
            <person name="Li X."/>
            <person name="Dhandapani V."/>
            <person name="Marshall H."/>
            <person name="Kissane S."/>
            <person name="Cuenca-Cambronero M."/>
            <person name="Asole G."/>
            <person name="Calvet F."/>
            <person name="Ruiz-Romero M."/>
            <person name="Marangio P."/>
            <person name="Guigo R."/>
            <person name="Rago D."/>
            <person name="Mirbahai L."/>
            <person name="Eastwood N."/>
            <person name="Colbourne J.K."/>
            <person name="Zhou J."/>
            <person name="Mallon E."/>
            <person name="Orsini L."/>
        </authorList>
    </citation>
    <scope>NUCLEOTIDE SEQUENCE [LARGE SCALE GENOMIC DNA]</scope>
    <source>
        <strain evidence="2">LRV0_1</strain>
    </source>
</reference>
<feature type="compositionally biased region" description="Basic and acidic residues" evidence="1">
    <location>
        <begin position="183"/>
        <end position="194"/>
    </location>
</feature>
<evidence type="ECO:0000313" key="3">
    <source>
        <dbReference type="Proteomes" id="UP001234178"/>
    </source>
</evidence>
<evidence type="ECO:0000313" key="2">
    <source>
        <dbReference type="EMBL" id="KAK4021735.1"/>
    </source>
</evidence>
<comment type="caution">
    <text evidence="2">The sequence shown here is derived from an EMBL/GenBank/DDBJ whole genome shotgun (WGS) entry which is preliminary data.</text>
</comment>
<keyword evidence="3" id="KW-1185">Reference proteome</keyword>
<organism evidence="2 3">
    <name type="scientific">Daphnia magna</name>
    <dbReference type="NCBI Taxonomy" id="35525"/>
    <lineage>
        <taxon>Eukaryota</taxon>
        <taxon>Metazoa</taxon>
        <taxon>Ecdysozoa</taxon>
        <taxon>Arthropoda</taxon>
        <taxon>Crustacea</taxon>
        <taxon>Branchiopoda</taxon>
        <taxon>Diplostraca</taxon>
        <taxon>Cladocera</taxon>
        <taxon>Anomopoda</taxon>
        <taxon>Daphniidae</taxon>
        <taxon>Daphnia</taxon>
    </lineage>
</organism>
<sequence>MSICRKFALPSVTLRITEDLSVIMAKATSVQNVYFLMVLFDFTKQPPGIASVSAIFKPTLCEDKKDVLALLSLRPKGDSSHWNLKSYINNIEDCYHRVGVPMCFSEETGLGGKLAMDHVQPKKKVVSRSHRQLSYSSQQDQSFRRFHFEKENEELKAKIRELEEQRTENGNSTMEAYKSKISALEKELDQMRSN</sequence>
<evidence type="ECO:0000256" key="1">
    <source>
        <dbReference type="SAM" id="MobiDB-lite"/>
    </source>
</evidence>
<protein>
    <submittedName>
        <fullName evidence="2">Uncharacterized protein</fullName>
    </submittedName>
</protein>